<dbReference type="OrthoDB" id="4876345at2"/>
<reference evidence="1 2" key="1">
    <citation type="submission" date="2019-12" db="EMBL/GenBank/DDBJ databases">
        <title>Defluviitalea raffinosedens, isolated from a biogas fermenter, genome sequencing and characterization.</title>
        <authorList>
            <person name="Rettenmaier R."/>
            <person name="Schneider M."/>
            <person name="Neuhaus K."/>
            <person name="Liebl W."/>
            <person name="Zverlov V."/>
        </authorList>
    </citation>
    <scope>NUCLEOTIDE SEQUENCE [LARGE SCALE GENOMIC DNA]</scope>
    <source>
        <strain evidence="1 2">249c-K6</strain>
    </source>
</reference>
<dbReference type="EMBL" id="WSLF01000018">
    <property type="protein sequence ID" value="KAE9629101.1"/>
    <property type="molecule type" value="Genomic_DNA"/>
</dbReference>
<proteinExistence type="predicted"/>
<evidence type="ECO:0008006" key="3">
    <source>
        <dbReference type="Google" id="ProtNLM"/>
    </source>
</evidence>
<keyword evidence="2" id="KW-1185">Reference proteome</keyword>
<sequence>MRQHTKNWYKLDNAGKLYPSITSTRVSTVFRVSATLYEEVDPTLLQTALNNIIERFPYYKVNLKRGLFWYYFEYTENSPLVEKETFYPCMFMLYKRKKSFPFRVLYYDKKISVEISHSITDGTGVVIFLKSLLVEYFRLLDNDLSLDEKNGIFFPHEPIDQEEAEDAFHKYYQKNIPDPPKLNKAFHFPFKLNSKGEYHIITGIIPAKPLLAAAKEHHASLTQYLLALYFDAIQEYIHIHKIKVRHPVVMNLPVNLRNLYPSKTMRNFFISITPQIDFRLGTYSIHEMIDYIQSYMKIAVTPKNISQYIHKNVKNEKSLFIRLTPLFIKNLLMPVLYNKYAERNYTSSISNLGLISMPKSIEHLIERFEFYPPPSRGNIIKVGVVSYKDKLYISFGSLTKNTEIEKIFFRKIRKMNIPVKIETNRE</sequence>
<accession>A0A7C8HD45</accession>
<dbReference type="InterPro" id="IPR052058">
    <property type="entry name" value="Alcohol_O-acetyltransferase"/>
</dbReference>
<evidence type="ECO:0000313" key="1">
    <source>
        <dbReference type="EMBL" id="KAE9629101.1"/>
    </source>
</evidence>
<dbReference type="AlphaFoldDB" id="A0A7C8HD45"/>
<organism evidence="1 2">
    <name type="scientific">Defluviitalea raffinosedens</name>
    <dbReference type="NCBI Taxonomy" id="1450156"/>
    <lineage>
        <taxon>Bacteria</taxon>
        <taxon>Bacillati</taxon>
        <taxon>Bacillota</taxon>
        <taxon>Clostridia</taxon>
        <taxon>Lachnospirales</taxon>
        <taxon>Defluviitaleaceae</taxon>
        <taxon>Defluviitalea</taxon>
    </lineage>
</organism>
<protein>
    <recommendedName>
        <fullName evidence="3">Alcohol acetyltransferase</fullName>
    </recommendedName>
</protein>
<comment type="caution">
    <text evidence="1">The sequence shown here is derived from an EMBL/GenBank/DDBJ whole genome shotgun (WGS) entry which is preliminary data.</text>
</comment>
<dbReference type="PANTHER" id="PTHR28037">
    <property type="entry name" value="ALCOHOL O-ACETYLTRANSFERASE 1-RELATED"/>
    <property type="match status" value="1"/>
</dbReference>
<dbReference type="PANTHER" id="PTHR28037:SF1">
    <property type="entry name" value="ALCOHOL O-ACETYLTRANSFERASE 1-RELATED"/>
    <property type="match status" value="1"/>
</dbReference>
<dbReference type="Proteomes" id="UP000483018">
    <property type="component" value="Unassembled WGS sequence"/>
</dbReference>
<gene>
    <name evidence="1" type="ORF">GND95_13360</name>
</gene>
<evidence type="ECO:0000313" key="2">
    <source>
        <dbReference type="Proteomes" id="UP000483018"/>
    </source>
</evidence>
<dbReference type="RefSeq" id="WP_158741660.1">
    <property type="nucleotide sequence ID" value="NZ_JAFBEP010000027.1"/>
</dbReference>
<name>A0A7C8HD45_9FIRM</name>